<feature type="binding site" evidence="18">
    <location>
        <begin position="373"/>
        <end position="374"/>
    </location>
    <ligand>
        <name>acetyl-CoA</name>
        <dbReference type="ChEBI" id="CHEBI:57288"/>
    </ligand>
</feature>
<dbReference type="EMBL" id="CP020867">
    <property type="protein sequence ID" value="ARJ56431.1"/>
    <property type="molecule type" value="Genomic_DNA"/>
</dbReference>
<comment type="caution">
    <text evidence="18">Lacks conserved residue(s) required for the propagation of feature annotation.</text>
</comment>
<dbReference type="InterPro" id="IPR038009">
    <property type="entry name" value="GlmU_C_LbH"/>
</dbReference>
<evidence type="ECO:0000256" key="15">
    <source>
        <dbReference type="ARBA" id="ARBA00048247"/>
    </source>
</evidence>
<feature type="region of interest" description="N-acetyltransferase" evidence="18">
    <location>
        <begin position="259"/>
        <end position="443"/>
    </location>
</feature>
<dbReference type="GO" id="GO:0019134">
    <property type="term" value="F:glucosamine-1-phosphate N-acetyltransferase activity"/>
    <property type="evidence" value="ECO:0007669"/>
    <property type="project" value="UniProtKB-UniRule"/>
</dbReference>
<feature type="binding site" evidence="18">
    <location>
        <position position="364"/>
    </location>
    <ligand>
        <name>UDP-N-acetyl-alpha-D-glucosamine</name>
        <dbReference type="ChEBI" id="CHEBI:57705"/>
    </ligand>
</feature>
<feature type="binding site" evidence="18">
    <location>
        <position position="178"/>
    </location>
    <ligand>
        <name>UDP-N-acetyl-alpha-D-glucosamine</name>
        <dbReference type="ChEBI" id="CHEBI:57705"/>
    </ligand>
</feature>
<keyword evidence="5 18" id="KW-0808">Transferase</keyword>
<feature type="binding site" evidence="18">
    <location>
        <position position="149"/>
    </location>
    <ligand>
        <name>UDP-N-acetyl-alpha-D-glucosamine</name>
        <dbReference type="ChEBI" id="CHEBI:57705"/>
    </ligand>
</feature>
<dbReference type="PROSITE" id="PS00101">
    <property type="entry name" value="HEXAPEP_TRANSFERASES"/>
    <property type="match status" value="1"/>
</dbReference>
<evidence type="ECO:0000256" key="5">
    <source>
        <dbReference type="ARBA" id="ARBA00022679"/>
    </source>
</evidence>
<evidence type="ECO:0000259" key="19">
    <source>
        <dbReference type="Pfam" id="PF12804"/>
    </source>
</evidence>
<dbReference type="InterPro" id="IPR029044">
    <property type="entry name" value="Nucleotide-diphossugar_trans"/>
</dbReference>
<dbReference type="InterPro" id="IPR025877">
    <property type="entry name" value="MobA-like_NTP_Trfase"/>
</dbReference>
<comment type="function">
    <text evidence="17 18">Catalyzes the last two sequential reactions in the de novo biosynthetic pathway for UDP-N-acetylglucosamine (UDP-GlcNAc). The C-terminal domain catalyzes the transfer of acetyl group from acetyl coenzyme A to glucosamine-1-phosphate (GlcN-1-P) to produce N-acetylglucosamine-1-phosphate (GlcNAc-1-P), which is converted into UDP-GlcNAc by the transfer of uridine 5-monophosphate (from uridine 5-triphosphate), a reaction catalyzed by the N-terminal domain.</text>
</comment>
<comment type="catalytic activity">
    <reaction evidence="15 18">
        <text>alpha-D-glucosamine 1-phosphate + acetyl-CoA = N-acetyl-alpha-D-glucosamine 1-phosphate + CoA + H(+)</text>
        <dbReference type="Rhea" id="RHEA:13725"/>
        <dbReference type="ChEBI" id="CHEBI:15378"/>
        <dbReference type="ChEBI" id="CHEBI:57287"/>
        <dbReference type="ChEBI" id="CHEBI:57288"/>
        <dbReference type="ChEBI" id="CHEBI:57776"/>
        <dbReference type="ChEBI" id="CHEBI:58516"/>
        <dbReference type="EC" id="2.3.1.157"/>
    </reaction>
</comment>
<comment type="cofactor">
    <cofactor evidence="18">
        <name>Mg(2+)</name>
        <dbReference type="ChEBI" id="CHEBI:18420"/>
    </cofactor>
    <text evidence="18">Binds 1 Mg(2+) ion per subunit.</text>
</comment>
<dbReference type="GO" id="GO:0000902">
    <property type="term" value="P:cell morphogenesis"/>
    <property type="evidence" value="ECO:0007669"/>
    <property type="project" value="UniProtKB-UniRule"/>
</dbReference>
<feature type="binding site" evidence="18">
    <location>
        <position position="410"/>
    </location>
    <ligand>
        <name>acetyl-CoA</name>
        <dbReference type="ChEBI" id="CHEBI:57288"/>
    </ligand>
</feature>
<dbReference type="InterPro" id="IPR011004">
    <property type="entry name" value="Trimer_LpxA-like_sf"/>
</dbReference>
<organism evidence="20 21">
    <name type="scientific">Campylobacter cuniculorum DSM 23162 = LMG 24588</name>
    <dbReference type="NCBI Taxonomy" id="1121267"/>
    <lineage>
        <taxon>Bacteria</taxon>
        <taxon>Pseudomonadati</taxon>
        <taxon>Campylobacterota</taxon>
        <taxon>Epsilonproteobacteria</taxon>
        <taxon>Campylobacterales</taxon>
        <taxon>Campylobacteraceae</taxon>
        <taxon>Campylobacter</taxon>
    </lineage>
</organism>
<dbReference type="InterPro" id="IPR001451">
    <property type="entry name" value="Hexapep"/>
</dbReference>
<dbReference type="SUPFAM" id="SSF51161">
    <property type="entry name" value="Trimeric LpxA-like enzymes"/>
    <property type="match status" value="1"/>
</dbReference>
<keyword evidence="12 18" id="KW-0511">Multifunctional enzyme</keyword>
<comment type="subcellular location">
    <subcellularLocation>
        <location evidence="1 18">Cytoplasm</location>
    </subcellularLocation>
</comment>
<comment type="pathway">
    <text evidence="18">Bacterial outer membrane biogenesis; LPS lipid A biosynthesis.</text>
</comment>
<dbReference type="SUPFAM" id="SSF53448">
    <property type="entry name" value="Nucleotide-diphospho-sugar transferases"/>
    <property type="match status" value="1"/>
</dbReference>
<keyword evidence="9 18" id="KW-0460">Magnesium</keyword>
<feature type="binding site" evidence="18">
    <location>
        <begin position="95"/>
        <end position="96"/>
    </location>
    <ligand>
        <name>UDP-N-acetyl-alpha-D-glucosamine</name>
        <dbReference type="ChEBI" id="CHEBI:57705"/>
    </ligand>
</feature>
<dbReference type="PANTHER" id="PTHR43584:SF3">
    <property type="entry name" value="BIFUNCTIONAL PROTEIN GLMU"/>
    <property type="match status" value="1"/>
</dbReference>
<name>A0A1W6BWI5_9BACT</name>
<dbReference type="EC" id="2.7.7.23" evidence="18"/>
<comment type="pathway">
    <text evidence="18">Nucleotide-sugar biosynthesis; UDP-N-acetyl-alpha-D-glucosamine biosynthesis; N-acetyl-alpha-D-glucosamine 1-phosphate from alpha-D-glucosamine 6-phosphate (route II): step 2/2.</text>
</comment>
<keyword evidence="11 18" id="KW-0573">Peptidoglycan synthesis</keyword>
<dbReference type="AlphaFoldDB" id="A0A1W6BWI5"/>
<feature type="binding site" evidence="18">
    <location>
        <position position="235"/>
    </location>
    <ligand>
        <name>Mg(2+)</name>
        <dbReference type="ChEBI" id="CHEBI:18420"/>
    </ligand>
</feature>
<feature type="binding site" evidence="18">
    <location>
        <position position="427"/>
    </location>
    <ligand>
        <name>acetyl-CoA</name>
        <dbReference type="ChEBI" id="CHEBI:57288"/>
    </ligand>
</feature>
<feature type="binding site" evidence="18">
    <location>
        <position position="36"/>
    </location>
    <ligand>
        <name>UDP-N-acetyl-alpha-D-glucosamine</name>
        <dbReference type="ChEBI" id="CHEBI:57705"/>
    </ligand>
</feature>
<feature type="binding site" evidence="18">
    <location>
        <position position="392"/>
    </location>
    <ligand>
        <name>acetyl-CoA</name>
        <dbReference type="ChEBI" id="CHEBI:57288"/>
    </ligand>
</feature>
<gene>
    <name evidence="18 20" type="primary">glmU</name>
    <name evidence="20" type="ORF">CCUN_0814</name>
</gene>
<feature type="domain" description="MobA-like NTP transferase" evidence="19">
    <location>
        <begin position="19"/>
        <end position="164"/>
    </location>
</feature>
<evidence type="ECO:0000313" key="21">
    <source>
        <dbReference type="Proteomes" id="UP000192902"/>
    </source>
</evidence>
<evidence type="ECO:0000256" key="16">
    <source>
        <dbReference type="ARBA" id="ARBA00048493"/>
    </source>
</evidence>
<dbReference type="CDD" id="cd03353">
    <property type="entry name" value="LbH_GlmU_C"/>
    <property type="match status" value="1"/>
</dbReference>
<dbReference type="InterPro" id="IPR018357">
    <property type="entry name" value="Hexapep_transf_CS"/>
</dbReference>
<evidence type="ECO:0000256" key="10">
    <source>
        <dbReference type="ARBA" id="ARBA00022960"/>
    </source>
</evidence>
<protein>
    <recommendedName>
        <fullName evidence="18">Bifunctional protein GlmU</fullName>
    </recommendedName>
    <domain>
        <recommendedName>
            <fullName evidence="18">UDP-N-acetylglucosamine pyrophosphorylase</fullName>
            <ecNumber evidence="18">2.7.7.23</ecNumber>
        </recommendedName>
        <alternativeName>
            <fullName evidence="18">N-acetylglucosamine-1-phosphate uridyltransferase</fullName>
        </alternativeName>
    </domain>
    <domain>
        <recommendedName>
            <fullName evidence="18">Glucosamine-1-phosphate N-acetyltransferase</fullName>
            <ecNumber evidence="18">2.3.1.157</ecNumber>
        </recommendedName>
    </domain>
</protein>
<evidence type="ECO:0000256" key="13">
    <source>
        <dbReference type="ARBA" id="ARBA00023315"/>
    </source>
</evidence>
<keyword evidence="10 18" id="KW-0133">Cell shape</keyword>
<feature type="binding site" evidence="18">
    <location>
        <position position="235"/>
    </location>
    <ligand>
        <name>UDP-N-acetyl-alpha-D-glucosamine</name>
        <dbReference type="ChEBI" id="CHEBI:57705"/>
    </ligand>
</feature>
<feature type="binding site" evidence="18">
    <location>
        <position position="322"/>
    </location>
    <ligand>
        <name>UDP-N-acetyl-alpha-D-glucosamine</name>
        <dbReference type="ChEBI" id="CHEBI:57705"/>
    </ligand>
</feature>
<proteinExistence type="inferred from homology"/>
<comment type="pathway">
    <text evidence="18">Nucleotide-sugar biosynthesis; UDP-N-acetyl-alpha-D-glucosamine biosynthesis; UDP-N-acetyl-alpha-D-glucosamine from N-acetyl-alpha-D-glucosamine 1-phosphate: step 1/1.</text>
</comment>
<dbReference type="GO" id="GO:0003977">
    <property type="term" value="F:UDP-N-acetylglucosamine diphosphorylase activity"/>
    <property type="evidence" value="ECO:0007669"/>
    <property type="project" value="UniProtKB-UniRule"/>
</dbReference>
<dbReference type="STRING" id="1121267.CCUN_0814"/>
<dbReference type="EC" id="2.3.1.157" evidence="18"/>
<evidence type="ECO:0000256" key="6">
    <source>
        <dbReference type="ARBA" id="ARBA00022695"/>
    </source>
</evidence>
<evidence type="ECO:0000256" key="4">
    <source>
        <dbReference type="ARBA" id="ARBA00022490"/>
    </source>
</evidence>
<dbReference type="GO" id="GO:0009245">
    <property type="term" value="P:lipid A biosynthetic process"/>
    <property type="evidence" value="ECO:0007669"/>
    <property type="project" value="UniProtKB-UniRule"/>
</dbReference>
<dbReference type="UniPathway" id="UPA00973"/>
<evidence type="ECO:0000256" key="1">
    <source>
        <dbReference type="ARBA" id="ARBA00004496"/>
    </source>
</evidence>
<keyword evidence="4 18" id="KW-0963">Cytoplasm</keyword>
<evidence type="ECO:0000256" key="9">
    <source>
        <dbReference type="ARBA" id="ARBA00022842"/>
    </source>
</evidence>
<dbReference type="UniPathway" id="UPA00113">
    <property type="reaction ID" value="UER00532"/>
</dbReference>
<dbReference type="Pfam" id="PF12804">
    <property type="entry name" value="NTP_transf_3"/>
    <property type="match status" value="1"/>
</dbReference>
<feature type="binding site" evidence="18">
    <location>
        <position position="116"/>
    </location>
    <ligand>
        <name>Mg(2+)</name>
        <dbReference type="ChEBI" id="CHEBI:18420"/>
    </ligand>
</feature>
<feature type="region of interest" description="Pyrophosphorylase" evidence="18">
    <location>
        <begin position="1"/>
        <end position="237"/>
    </location>
</feature>
<comment type="subunit">
    <text evidence="18">Homotrimer.</text>
</comment>
<dbReference type="GO" id="GO:0009252">
    <property type="term" value="P:peptidoglycan biosynthetic process"/>
    <property type="evidence" value="ECO:0007669"/>
    <property type="project" value="UniProtKB-UniRule"/>
</dbReference>
<keyword evidence="7 18" id="KW-0479">Metal-binding</keyword>
<dbReference type="GO" id="GO:0006048">
    <property type="term" value="P:UDP-N-acetylglucosamine biosynthetic process"/>
    <property type="evidence" value="ECO:0007669"/>
    <property type="project" value="UniProtKB-UniPathway"/>
</dbReference>
<dbReference type="GO" id="GO:0071555">
    <property type="term" value="P:cell wall organization"/>
    <property type="evidence" value="ECO:0007669"/>
    <property type="project" value="UniProtKB-KW"/>
</dbReference>
<dbReference type="GO" id="GO:0000287">
    <property type="term" value="F:magnesium ion binding"/>
    <property type="evidence" value="ECO:0007669"/>
    <property type="project" value="UniProtKB-UniRule"/>
</dbReference>
<feature type="region of interest" description="Linker" evidence="18">
    <location>
        <begin position="238"/>
        <end position="258"/>
    </location>
</feature>
<keyword evidence="13 18" id="KW-0012">Acyltransferase</keyword>
<dbReference type="InterPro" id="IPR050065">
    <property type="entry name" value="GlmU-like"/>
</dbReference>
<dbReference type="CDD" id="cd02540">
    <property type="entry name" value="GT2_GlmU_N_bac"/>
    <property type="match status" value="1"/>
</dbReference>
<dbReference type="HAMAP" id="MF_01631">
    <property type="entry name" value="GlmU"/>
    <property type="match status" value="1"/>
</dbReference>
<dbReference type="Gene3D" id="2.160.10.10">
    <property type="entry name" value="Hexapeptide repeat proteins"/>
    <property type="match status" value="1"/>
</dbReference>
<evidence type="ECO:0000256" key="11">
    <source>
        <dbReference type="ARBA" id="ARBA00022984"/>
    </source>
</evidence>
<dbReference type="KEGG" id="ccun:CCUN_0814"/>
<evidence type="ECO:0000256" key="2">
    <source>
        <dbReference type="ARBA" id="ARBA00007707"/>
    </source>
</evidence>
<evidence type="ECO:0000256" key="18">
    <source>
        <dbReference type="HAMAP-Rule" id="MF_01631"/>
    </source>
</evidence>
<dbReference type="PANTHER" id="PTHR43584">
    <property type="entry name" value="NUCLEOTIDYL TRANSFERASE"/>
    <property type="match status" value="1"/>
</dbReference>
<dbReference type="GO" id="GO:0005737">
    <property type="term" value="C:cytoplasm"/>
    <property type="evidence" value="ECO:0007669"/>
    <property type="project" value="UniProtKB-SubCell"/>
</dbReference>
<accession>A0A1W6BWI5</accession>
<evidence type="ECO:0000256" key="14">
    <source>
        <dbReference type="ARBA" id="ARBA00023316"/>
    </source>
</evidence>
<comment type="similarity">
    <text evidence="2 18">In the C-terminal section; belongs to the transferase hexapeptide repeat family.</text>
</comment>
<keyword evidence="14 18" id="KW-0961">Cell wall biogenesis/degradation</keyword>
<comment type="catalytic activity">
    <reaction evidence="16 18">
        <text>N-acetyl-alpha-D-glucosamine 1-phosphate + UTP + H(+) = UDP-N-acetyl-alpha-D-glucosamine + diphosphate</text>
        <dbReference type="Rhea" id="RHEA:13509"/>
        <dbReference type="ChEBI" id="CHEBI:15378"/>
        <dbReference type="ChEBI" id="CHEBI:33019"/>
        <dbReference type="ChEBI" id="CHEBI:46398"/>
        <dbReference type="ChEBI" id="CHEBI:57705"/>
        <dbReference type="ChEBI" id="CHEBI:57776"/>
        <dbReference type="EC" id="2.7.7.23"/>
    </reaction>
</comment>
<dbReference type="GO" id="GO:0016020">
    <property type="term" value="C:membrane"/>
    <property type="evidence" value="ECO:0007669"/>
    <property type="project" value="GOC"/>
</dbReference>
<feature type="binding site" evidence="18">
    <location>
        <position position="163"/>
    </location>
    <ligand>
        <name>UDP-N-acetyl-alpha-D-glucosamine</name>
        <dbReference type="ChEBI" id="CHEBI:57705"/>
    </ligand>
</feature>
<dbReference type="Pfam" id="PF00132">
    <property type="entry name" value="Hexapep"/>
    <property type="match status" value="1"/>
</dbReference>
<dbReference type="NCBIfam" id="TIGR01173">
    <property type="entry name" value="glmU"/>
    <property type="match status" value="1"/>
</dbReference>
<reference evidence="20 21" key="1">
    <citation type="submission" date="2017-04" db="EMBL/GenBank/DDBJ databases">
        <title>Complete genome sequence of the Campylobacter cuniculorum type strain LMG24588.</title>
        <authorList>
            <person name="Miller W.G."/>
            <person name="Yee E."/>
            <person name="Revez J."/>
            <person name="Bono J.L."/>
            <person name="Rossi M."/>
        </authorList>
    </citation>
    <scope>NUCLEOTIDE SEQUENCE [LARGE SCALE GENOMIC DNA]</scope>
    <source>
        <strain evidence="20 21">LMG 24588</strain>
    </source>
</reference>
<evidence type="ECO:0000256" key="7">
    <source>
        <dbReference type="ARBA" id="ARBA00022723"/>
    </source>
</evidence>
<sequence>MLKYALIFSRDLKRMKTSVIVLAAGLGTRMKSHKPKVLQKICNKSMILHILQSAFDLSDDVSVVLAHQKELVAKEILQYFPKTQILEQDLKHFPGTAGALKNYIPKNEKVLILCGDMPLMKSQSLQRLIENKADFTLAVFETKEPKSYGRVVFKNQQIEKIVELKDANEEEKKICCCNAGIYAINSNLLMQILPLISNENKAKEYYLTDAVKLAKMKNANIEAVFVDEKEFMGVNDKFELALAENIMQEKIKEYWSKQGVIFHLPHTSFIDPDCEFIGECEVYENVRIEGQSKIINSVIKSSSVIENSIVENSDIGPLAHLRPKNEIKNTHIGNFVECKNAKLNGVKAGHLSYLGDCEIEEGTNIGCGTITCNYDGIKKHKTLIGKNVFIGSDTQLIAPVKIEDEVIIAAGSCVDRDVLKGSLFINRSPSKTIKDYFYKKFKK</sequence>
<evidence type="ECO:0000256" key="8">
    <source>
        <dbReference type="ARBA" id="ARBA00022737"/>
    </source>
</evidence>
<feature type="active site" description="Proton acceptor" evidence="18">
    <location>
        <position position="350"/>
    </location>
</feature>
<keyword evidence="8 18" id="KW-0677">Repeat</keyword>
<evidence type="ECO:0000256" key="17">
    <source>
        <dbReference type="ARBA" id="ARBA00049628"/>
    </source>
</evidence>
<feature type="binding site" evidence="18">
    <location>
        <position position="353"/>
    </location>
    <ligand>
        <name>UDP-N-acetyl-alpha-D-glucosamine</name>
        <dbReference type="ChEBI" id="CHEBI:57705"/>
    </ligand>
</feature>
<evidence type="ECO:0000313" key="20">
    <source>
        <dbReference type="EMBL" id="ARJ56431.1"/>
    </source>
</evidence>
<evidence type="ECO:0000256" key="3">
    <source>
        <dbReference type="ARBA" id="ARBA00007947"/>
    </source>
</evidence>
<feature type="binding site" evidence="18">
    <location>
        <position position="339"/>
    </location>
    <ligand>
        <name>UDP-N-acetyl-alpha-D-glucosamine</name>
        <dbReference type="ChEBI" id="CHEBI:57705"/>
    </ligand>
</feature>
<evidence type="ECO:0000256" key="12">
    <source>
        <dbReference type="ARBA" id="ARBA00023268"/>
    </source>
</evidence>
<dbReference type="NCBIfam" id="NF010939">
    <property type="entry name" value="PRK14359.1"/>
    <property type="match status" value="1"/>
</dbReference>
<dbReference type="eggNOG" id="COG1207">
    <property type="taxonomic scope" value="Bacteria"/>
</dbReference>
<dbReference type="InterPro" id="IPR005882">
    <property type="entry name" value="Bifunctional_GlmU"/>
</dbReference>
<dbReference type="Gene3D" id="3.90.550.10">
    <property type="entry name" value="Spore Coat Polysaccharide Biosynthesis Protein SpsA, Chain A"/>
    <property type="match status" value="1"/>
</dbReference>
<keyword evidence="6 18" id="KW-0548">Nucleotidyltransferase</keyword>
<dbReference type="Proteomes" id="UP000192902">
    <property type="component" value="Chromosome"/>
</dbReference>
<dbReference type="GO" id="GO:0008360">
    <property type="term" value="P:regulation of cell shape"/>
    <property type="evidence" value="ECO:0007669"/>
    <property type="project" value="UniProtKB-KW"/>
</dbReference>
<comment type="similarity">
    <text evidence="3 18">In the N-terminal section; belongs to the N-acetylglucosamine-1-phosphate uridyltransferase family.</text>
</comment>
<feature type="binding site" evidence="18">
    <location>
        <begin position="22"/>
        <end position="25"/>
    </location>
    <ligand>
        <name>UDP-N-acetyl-alpha-D-glucosamine</name>
        <dbReference type="ChEBI" id="CHEBI:57705"/>
    </ligand>
</feature>